<proteinExistence type="predicted"/>
<evidence type="ECO:0000313" key="6">
    <source>
        <dbReference type="Proteomes" id="UP001501444"/>
    </source>
</evidence>
<dbReference type="PANTHER" id="PTHR43270">
    <property type="entry name" value="BETA-ALA-HIS DIPEPTIDASE"/>
    <property type="match status" value="1"/>
</dbReference>
<reference evidence="5 6" key="1">
    <citation type="journal article" date="2019" name="Int. J. Syst. Evol. Microbiol.">
        <title>The Global Catalogue of Microorganisms (GCM) 10K type strain sequencing project: providing services to taxonomists for standard genome sequencing and annotation.</title>
        <authorList>
            <consortium name="The Broad Institute Genomics Platform"/>
            <consortium name="The Broad Institute Genome Sequencing Center for Infectious Disease"/>
            <person name="Wu L."/>
            <person name="Ma J."/>
        </authorList>
    </citation>
    <scope>NUCLEOTIDE SEQUENCE [LARGE SCALE GENOMIC DNA]</scope>
    <source>
        <strain evidence="5 6">JCM 3272</strain>
    </source>
</reference>
<dbReference type="SUPFAM" id="SSF53187">
    <property type="entry name" value="Zn-dependent exopeptidases"/>
    <property type="match status" value="1"/>
</dbReference>
<gene>
    <name evidence="5" type="ORF">GCM10010170_095460</name>
</gene>
<accession>A0ABN3HQP4</accession>
<evidence type="ECO:0000256" key="2">
    <source>
        <dbReference type="ARBA" id="ARBA00022723"/>
    </source>
</evidence>
<keyword evidence="3" id="KW-0378">Hydrolase</keyword>
<evidence type="ECO:0000256" key="1">
    <source>
        <dbReference type="ARBA" id="ARBA00022670"/>
    </source>
</evidence>
<dbReference type="Pfam" id="PF01546">
    <property type="entry name" value="Peptidase_M20"/>
    <property type="match status" value="1"/>
</dbReference>
<feature type="domain" description="Peptidase M20 dimerisation" evidence="4">
    <location>
        <begin position="203"/>
        <end position="361"/>
    </location>
</feature>
<dbReference type="InterPro" id="IPR011650">
    <property type="entry name" value="Peptidase_M20_dimer"/>
</dbReference>
<evidence type="ECO:0000259" key="4">
    <source>
        <dbReference type="Pfam" id="PF07687"/>
    </source>
</evidence>
<dbReference type="PANTHER" id="PTHR43270:SF12">
    <property type="entry name" value="SUCCINYL-DIAMINOPIMELATE DESUCCINYLASE"/>
    <property type="match status" value="1"/>
</dbReference>
<sequence length="472" mass="50905">MIKVPDASAALAYLSAHTEDHLRQLDEFLRIESVSADPGRAGEVRRAAEWLGAELSRIGFENATVHDTSSHPIVTADWLHAGRAAPTVLMYGHYDVQPADPLDEWVRPPFEPRYEDGRIYARGSGDDKGQLFTHLKAAEAWLSTSGALPVNVKVMFEGDEEIGSAPMADFMRRHRDLLAADLMVVSDSTLFDDDETPQITYSMRGMAYFEVHVSGPSRDLHSGHYGGAVANPANVLAGMLAGLKDDRGRITIPGFYDRVRELTDAERAAHAGLEVDEEALREEVGVPALDDGEQGYSVFERRSVRPTLDVNGIWGGYSGAGAKTIIPARASAKLSVRLVPDQDFREIGRMVVEHLQRIAPATVRVEAKLLHAGAPALTPVDHPAVGVAAQALEAAFGKPPVLSRGGGSIPMLADAEEILGIKSVLVGFAAANGNFHSPNEWIPVTNVTRGMQTIVHLWKGLAEAGAEELRGA</sequence>
<dbReference type="EMBL" id="BAAARV010000097">
    <property type="protein sequence ID" value="GAA2385492.1"/>
    <property type="molecule type" value="Genomic_DNA"/>
</dbReference>
<protein>
    <submittedName>
        <fullName evidence="5">Dipeptidase</fullName>
    </submittedName>
</protein>
<dbReference type="NCBIfam" id="NF006579">
    <property type="entry name" value="PRK09104.1"/>
    <property type="match status" value="1"/>
</dbReference>
<dbReference type="InterPro" id="IPR051458">
    <property type="entry name" value="Cyt/Met_Dipeptidase"/>
</dbReference>
<dbReference type="Pfam" id="PF07687">
    <property type="entry name" value="M20_dimer"/>
    <property type="match status" value="1"/>
</dbReference>
<organism evidence="5 6">
    <name type="scientific">Dactylosporangium salmoneum</name>
    <dbReference type="NCBI Taxonomy" id="53361"/>
    <lineage>
        <taxon>Bacteria</taxon>
        <taxon>Bacillati</taxon>
        <taxon>Actinomycetota</taxon>
        <taxon>Actinomycetes</taxon>
        <taxon>Micromonosporales</taxon>
        <taxon>Micromonosporaceae</taxon>
        <taxon>Dactylosporangium</taxon>
    </lineage>
</organism>
<evidence type="ECO:0000256" key="3">
    <source>
        <dbReference type="ARBA" id="ARBA00022801"/>
    </source>
</evidence>
<dbReference type="Proteomes" id="UP001501444">
    <property type="component" value="Unassembled WGS sequence"/>
</dbReference>
<comment type="caution">
    <text evidence="5">The sequence shown here is derived from an EMBL/GenBank/DDBJ whole genome shotgun (WGS) entry which is preliminary data.</text>
</comment>
<keyword evidence="6" id="KW-1185">Reference proteome</keyword>
<keyword evidence="2" id="KW-0479">Metal-binding</keyword>
<evidence type="ECO:0000313" key="5">
    <source>
        <dbReference type="EMBL" id="GAA2385492.1"/>
    </source>
</evidence>
<dbReference type="InterPro" id="IPR002933">
    <property type="entry name" value="Peptidase_M20"/>
</dbReference>
<keyword evidence="1" id="KW-0645">Protease</keyword>
<dbReference type="Gene3D" id="3.40.630.10">
    <property type="entry name" value="Zn peptidases"/>
    <property type="match status" value="1"/>
</dbReference>
<dbReference type="NCBIfam" id="NF006053">
    <property type="entry name" value="PRK08201.1"/>
    <property type="match status" value="1"/>
</dbReference>
<dbReference type="RefSeq" id="WP_344619356.1">
    <property type="nucleotide sequence ID" value="NZ_BAAARV010000097.1"/>
</dbReference>
<dbReference type="Gene3D" id="3.30.70.360">
    <property type="match status" value="1"/>
</dbReference>
<dbReference type="NCBIfam" id="NF005914">
    <property type="entry name" value="PRK07907.1"/>
    <property type="match status" value="1"/>
</dbReference>
<name>A0ABN3HQP4_9ACTN</name>